<evidence type="ECO:0000256" key="2">
    <source>
        <dbReference type="ARBA" id="ARBA00022679"/>
    </source>
</evidence>
<dbReference type="GO" id="GO:0008865">
    <property type="term" value="F:fructokinase activity"/>
    <property type="evidence" value="ECO:0007669"/>
    <property type="project" value="TreeGrafter"/>
</dbReference>
<dbReference type="GO" id="GO:0005536">
    <property type="term" value="F:D-glucose binding"/>
    <property type="evidence" value="ECO:0007669"/>
    <property type="project" value="InterPro"/>
</dbReference>
<dbReference type="GO" id="GO:0004340">
    <property type="term" value="F:glucokinase activity"/>
    <property type="evidence" value="ECO:0007669"/>
    <property type="project" value="TreeGrafter"/>
</dbReference>
<dbReference type="EC" id="2.7.1.-" evidence="6"/>
<keyword evidence="3 6" id="KW-0547">Nucleotide-binding</keyword>
<organism evidence="10 11">
    <name type="scientific">Candida parapsilosis</name>
    <name type="common">Yeast</name>
    <dbReference type="NCBI Taxonomy" id="5480"/>
    <lineage>
        <taxon>Eukaryota</taxon>
        <taxon>Fungi</taxon>
        <taxon>Dikarya</taxon>
        <taxon>Ascomycota</taxon>
        <taxon>Saccharomycotina</taxon>
        <taxon>Pichiomycetes</taxon>
        <taxon>Debaryomycetaceae</taxon>
        <taxon>Candida/Lodderomyces clade</taxon>
        <taxon>Candida</taxon>
    </lineage>
</organism>
<feature type="compositionally biased region" description="Low complexity" evidence="7">
    <location>
        <begin position="49"/>
        <end position="73"/>
    </location>
</feature>
<keyword evidence="2 6" id="KW-0808">Transferase</keyword>
<dbReference type="InterPro" id="IPR022672">
    <property type="entry name" value="Hexokinase_N"/>
</dbReference>
<comment type="caution">
    <text evidence="10">The sequence shown here is derived from an EMBL/GenBank/DDBJ whole genome shotgun (WGS) entry which is preliminary data.</text>
</comment>
<dbReference type="GO" id="GO:0005739">
    <property type="term" value="C:mitochondrion"/>
    <property type="evidence" value="ECO:0007669"/>
    <property type="project" value="TreeGrafter"/>
</dbReference>
<evidence type="ECO:0000256" key="6">
    <source>
        <dbReference type="RuleBase" id="RU362007"/>
    </source>
</evidence>
<dbReference type="GO" id="GO:0006006">
    <property type="term" value="P:glucose metabolic process"/>
    <property type="evidence" value="ECO:0007669"/>
    <property type="project" value="TreeGrafter"/>
</dbReference>
<evidence type="ECO:0000256" key="5">
    <source>
        <dbReference type="ARBA" id="ARBA00022840"/>
    </source>
</evidence>
<dbReference type="EMBL" id="JABWAB010000014">
    <property type="protein sequence ID" value="KAF6042701.1"/>
    <property type="molecule type" value="Genomic_DNA"/>
</dbReference>
<dbReference type="OrthoDB" id="419537at2759"/>
<evidence type="ECO:0000259" key="8">
    <source>
        <dbReference type="Pfam" id="PF00349"/>
    </source>
</evidence>
<dbReference type="InterPro" id="IPR022673">
    <property type="entry name" value="Hexokinase_C"/>
</dbReference>
<dbReference type="PRINTS" id="PR00475">
    <property type="entry name" value="HEXOKINASE"/>
</dbReference>
<dbReference type="PROSITE" id="PS51748">
    <property type="entry name" value="HEXOKINASE_2"/>
    <property type="match status" value="1"/>
</dbReference>
<dbReference type="GO" id="GO:0006013">
    <property type="term" value="P:mannose metabolic process"/>
    <property type="evidence" value="ECO:0007669"/>
    <property type="project" value="TreeGrafter"/>
</dbReference>
<dbReference type="Gene3D" id="3.30.420.40">
    <property type="match status" value="1"/>
</dbReference>
<evidence type="ECO:0000256" key="3">
    <source>
        <dbReference type="ARBA" id="ARBA00022741"/>
    </source>
</evidence>
<feature type="domain" description="Hexokinase N-terminal" evidence="8">
    <location>
        <begin position="94"/>
        <end position="285"/>
    </location>
</feature>
<gene>
    <name evidence="10" type="primary">HXK1</name>
    <name evidence="10" type="ORF">FOB60_005900</name>
</gene>
<name>A0A8X7NF07_CANPA</name>
<dbReference type="InterPro" id="IPR043129">
    <property type="entry name" value="ATPase_NBD"/>
</dbReference>
<keyword evidence="6" id="KW-0324">Glycolysis</keyword>
<dbReference type="PANTHER" id="PTHR19443:SF24">
    <property type="entry name" value="PHOSPHOTRANSFERASE"/>
    <property type="match status" value="1"/>
</dbReference>
<reference evidence="10" key="1">
    <citation type="submission" date="2020-03" db="EMBL/GenBank/DDBJ databases">
        <title>FDA dAtabase for Regulatory Grade micrObial Sequences (FDA-ARGOS): Supporting development and validation of Infectious Disease Dx tests.</title>
        <authorList>
            <person name="Campos J."/>
            <person name="Goldberg B."/>
            <person name="Tallon L."/>
            <person name="Sadzewicz L."/>
            <person name="Vavikolanu K."/>
            <person name="Mehta A."/>
            <person name="Aluvathingal J."/>
            <person name="Nadendla S."/>
            <person name="Nandy P."/>
            <person name="Geyer C."/>
            <person name="Yan Y."/>
            <person name="Sichtig H."/>
        </authorList>
    </citation>
    <scope>NUCLEOTIDE SEQUENCE [LARGE SCALE GENOMIC DNA]</scope>
    <source>
        <strain evidence="10">FDAARGOS_652</strain>
    </source>
</reference>
<feature type="domain" description="Hexokinase C-terminal" evidence="9">
    <location>
        <begin position="293"/>
        <end position="555"/>
    </location>
</feature>
<dbReference type="Pfam" id="PF00349">
    <property type="entry name" value="Hexokinase_1"/>
    <property type="match status" value="1"/>
</dbReference>
<dbReference type="GO" id="GO:0001678">
    <property type="term" value="P:intracellular glucose homeostasis"/>
    <property type="evidence" value="ECO:0007669"/>
    <property type="project" value="InterPro"/>
</dbReference>
<comment type="similarity">
    <text evidence="1 6">Belongs to the hexokinase family.</text>
</comment>
<sequence length="559" mass="62720">MIQSINTLINKKLPSYGVKAGVMDHNNDEAACSMTSIETKDIDAESKSIHSLSEPSSSFSSPRSSPVSSTDSISFDEFKTSPSLDLIIKSFKDRLTEDNISKHSKLLLSDLNASLSENAITMLPNFNISPTGDESGSYLVVDLGGSTLRVAVVTIAPPDGKYASRVDRIDVVVEKKWLISNKYKVINRDFFKFIGSKIMETIHKQEVLKLSDVIRAGITWSFPLDTTSYNNGKIRHVSKGYTIGEDVSDKDLKQLFESVLQEEFTLQVDIRSILNDSLAVYAAGAFLDDKMRLAMVLGTGFNMCCSLEANKDGMHPSKLIDKKMLINTELSLFGQHLCDDFATKYDAIIDNRFNNFKHHFKTYLQPDPDTNTIFQPHELMTSGRYLPELARLVLAELIEDGEIFKDFEKSELNSIVNDEYDGFEGELMCFINESHDFNAIGEKLCQVYQWRKIVLNSDIVIIKYVIKAIIQRAAFIVANAIIAFFKLIKQYNKKEELKGLLTIGYVGSVLNHFHNYRNLIISYVNSSEDAKTCGYEIDLKLIENSSIIGAAIGAAYYSK</sequence>
<protein>
    <recommendedName>
        <fullName evidence="6">Phosphotransferase</fullName>
        <ecNumber evidence="6">2.7.1.-</ecNumber>
    </recommendedName>
</protein>
<dbReference type="Gene3D" id="3.40.367.20">
    <property type="match status" value="1"/>
</dbReference>
<dbReference type="Pfam" id="PF03727">
    <property type="entry name" value="Hexokinase_2"/>
    <property type="match status" value="1"/>
</dbReference>
<evidence type="ECO:0000256" key="7">
    <source>
        <dbReference type="SAM" id="MobiDB-lite"/>
    </source>
</evidence>
<dbReference type="GO" id="GO:0005524">
    <property type="term" value="F:ATP binding"/>
    <property type="evidence" value="ECO:0007669"/>
    <property type="project" value="UniProtKB-UniRule"/>
</dbReference>
<dbReference type="Proteomes" id="UP000590412">
    <property type="component" value="Unassembled WGS sequence"/>
</dbReference>
<dbReference type="GO" id="GO:0005829">
    <property type="term" value="C:cytosol"/>
    <property type="evidence" value="ECO:0007669"/>
    <property type="project" value="TreeGrafter"/>
</dbReference>
<evidence type="ECO:0000313" key="10">
    <source>
        <dbReference type="EMBL" id="KAF6042701.1"/>
    </source>
</evidence>
<dbReference type="AlphaFoldDB" id="A0A8X7NF07"/>
<dbReference type="PANTHER" id="PTHR19443">
    <property type="entry name" value="HEXOKINASE"/>
    <property type="match status" value="1"/>
</dbReference>
<keyword evidence="5 6" id="KW-0067">ATP-binding</keyword>
<evidence type="ECO:0000256" key="4">
    <source>
        <dbReference type="ARBA" id="ARBA00022777"/>
    </source>
</evidence>
<evidence type="ECO:0000313" key="11">
    <source>
        <dbReference type="Proteomes" id="UP000590412"/>
    </source>
</evidence>
<accession>A0A8X7NF07</accession>
<proteinExistence type="inferred from homology"/>
<feature type="region of interest" description="Disordered" evidence="7">
    <location>
        <begin position="45"/>
        <end position="74"/>
    </location>
</feature>
<dbReference type="GO" id="GO:0006096">
    <property type="term" value="P:glycolytic process"/>
    <property type="evidence" value="ECO:0007669"/>
    <property type="project" value="UniProtKB-KW"/>
</dbReference>
<keyword evidence="4 6" id="KW-0418">Kinase</keyword>
<evidence type="ECO:0000259" key="9">
    <source>
        <dbReference type="Pfam" id="PF03727"/>
    </source>
</evidence>
<dbReference type="SUPFAM" id="SSF53067">
    <property type="entry name" value="Actin-like ATPase domain"/>
    <property type="match status" value="2"/>
</dbReference>
<dbReference type="GO" id="GO:0019158">
    <property type="term" value="F:mannokinase activity"/>
    <property type="evidence" value="ECO:0007669"/>
    <property type="project" value="TreeGrafter"/>
</dbReference>
<dbReference type="InterPro" id="IPR001312">
    <property type="entry name" value="Hexokinase"/>
</dbReference>
<dbReference type="CDD" id="cd24000">
    <property type="entry name" value="ASKHA_NBD_HK"/>
    <property type="match status" value="1"/>
</dbReference>
<evidence type="ECO:0000256" key="1">
    <source>
        <dbReference type="ARBA" id="ARBA00009225"/>
    </source>
</evidence>